<dbReference type="AlphaFoldDB" id="A0A914MBX2"/>
<keyword evidence="1" id="KW-1185">Reference proteome</keyword>
<organism evidence="1 2">
    <name type="scientific">Meloidogyne incognita</name>
    <name type="common">Southern root-knot nematode worm</name>
    <name type="synonym">Oxyuris incognita</name>
    <dbReference type="NCBI Taxonomy" id="6306"/>
    <lineage>
        <taxon>Eukaryota</taxon>
        <taxon>Metazoa</taxon>
        <taxon>Ecdysozoa</taxon>
        <taxon>Nematoda</taxon>
        <taxon>Chromadorea</taxon>
        <taxon>Rhabditida</taxon>
        <taxon>Tylenchina</taxon>
        <taxon>Tylenchomorpha</taxon>
        <taxon>Tylenchoidea</taxon>
        <taxon>Meloidogynidae</taxon>
        <taxon>Meloidogyninae</taxon>
        <taxon>Meloidogyne</taxon>
        <taxon>Meloidogyne incognita group</taxon>
    </lineage>
</organism>
<sequence length="56" mass="6316">MCGLIFLKGLILSLKICSRISERNRIFVNLSFSYTSLSSSTCEGKPSVDIRIIQLY</sequence>
<dbReference type="Proteomes" id="UP000887563">
    <property type="component" value="Unplaced"/>
</dbReference>
<evidence type="ECO:0000313" key="2">
    <source>
        <dbReference type="WBParaSite" id="Minc3s01603g25048"/>
    </source>
</evidence>
<name>A0A914MBX2_MELIC</name>
<protein>
    <submittedName>
        <fullName evidence="2">Candidate secreted effector</fullName>
    </submittedName>
</protein>
<proteinExistence type="predicted"/>
<reference evidence="2" key="1">
    <citation type="submission" date="2022-11" db="UniProtKB">
        <authorList>
            <consortium name="WormBaseParasite"/>
        </authorList>
    </citation>
    <scope>IDENTIFICATION</scope>
</reference>
<dbReference type="WBParaSite" id="Minc3s01603g25048">
    <property type="protein sequence ID" value="Minc3s01603g25048"/>
    <property type="gene ID" value="Minc3s01603g25048"/>
</dbReference>
<evidence type="ECO:0000313" key="1">
    <source>
        <dbReference type="Proteomes" id="UP000887563"/>
    </source>
</evidence>
<accession>A0A914MBX2</accession>